<sequence length="132" mass="14270">MKTIMIKVALKTIFITALLLVGTFASNAQSNGNFKLGIKAGGNLTNLKNANAKAKIGLAGGVFTEYRISEKFSVRSEALFSMQGAKGKGSFETVKLNYINVLPGLAKFYPVKSFSIELEPYGGFLATYNKLF</sequence>
<dbReference type="InterPro" id="IPR027385">
    <property type="entry name" value="Beta-barrel_OMP"/>
</dbReference>
<dbReference type="Pfam" id="PF13505">
    <property type="entry name" value="OMP_b-brl"/>
    <property type="match status" value="1"/>
</dbReference>
<dbReference type="RefSeq" id="WP_220640740.1">
    <property type="nucleotide sequence ID" value="NZ_CP080429.1"/>
</dbReference>
<organism evidence="4 5">
    <name type="scientific">Flavobacterium litorale</name>
    <dbReference type="NCBI Taxonomy" id="2856519"/>
    <lineage>
        <taxon>Bacteria</taxon>
        <taxon>Pseudomonadati</taxon>
        <taxon>Bacteroidota</taxon>
        <taxon>Flavobacteriia</taxon>
        <taxon>Flavobacteriales</taxon>
        <taxon>Flavobacteriaceae</taxon>
        <taxon>Flavobacterium</taxon>
    </lineage>
</organism>
<keyword evidence="5" id="KW-1185">Reference proteome</keyword>
<evidence type="ECO:0000313" key="5">
    <source>
        <dbReference type="Proteomes" id="UP000825381"/>
    </source>
</evidence>
<dbReference type="EMBL" id="CP080429">
    <property type="protein sequence ID" value="QYJ68399.1"/>
    <property type="molecule type" value="Genomic_DNA"/>
</dbReference>
<evidence type="ECO:0000256" key="1">
    <source>
        <dbReference type="ARBA" id="ARBA00022729"/>
    </source>
</evidence>
<accession>A0ABX8V6D6</accession>
<evidence type="ECO:0000259" key="3">
    <source>
        <dbReference type="Pfam" id="PF13505"/>
    </source>
</evidence>
<reference evidence="4 5" key="1">
    <citation type="submission" date="2021-07" db="EMBL/GenBank/DDBJ databases">
        <title>Flavobacterium WSW3-B6 sp.nov, isolated from seaweed.</title>
        <authorList>
            <person name="Muhammad N."/>
            <person name="Ho H."/>
            <person name="Lee Y.-J."/>
            <person name="Nguyen T."/>
            <person name="Ho J."/>
            <person name="Kim S.-G."/>
        </authorList>
    </citation>
    <scope>NUCLEOTIDE SEQUENCE [LARGE SCALE GENOMIC DNA]</scope>
    <source>
        <strain evidence="4 5">WSW3-B6</strain>
    </source>
</reference>
<evidence type="ECO:0000313" key="4">
    <source>
        <dbReference type="EMBL" id="QYJ68399.1"/>
    </source>
</evidence>
<feature type="chain" id="PRO_5045266216" evidence="2">
    <location>
        <begin position="29"/>
        <end position="132"/>
    </location>
</feature>
<feature type="domain" description="Outer membrane protein beta-barrel" evidence="3">
    <location>
        <begin position="17"/>
        <end position="130"/>
    </location>
</feature>
<feature type="signal peptide" evidence="2">
    <location>
        <begin position="1"/>
        <end position="28"/>
    </location>
</feature>
<proteinExistence type="predicted"/>
<keyword evidence="1 2" id="KW-0732">Signal</keyword>
<name>A0ABX8V6D6_9FLAO</name>
<evidence type="ECO:0000256" key="2">
    <source>
        <dbReference type="SAM" id="SignalP"/>
    </source>
</evidence>
<dbReference type="Proteomes" id="UP000825381">
    <property type="component" value="Chromosome"/>
</dbReference>
<protein>
    <submittedName>
        <fullName evidence="4">PorT family protein</fullName>
    </submittedName>
</protein>
<gene>
    <name evidence="4" type="ORF">K1I41_00495</name>
</gene>